<keyword evidence="3" id="KW-0862">Zinc</keyword>
<evidence type="ECO:0000256" key="2">
    <source>
        <dbReference type="ARBA" id="ARBA00022771"/>
    </source>
</evidence>
<sequence length="167" mass="18976">MPSEKVRKSRTEFEKREKIAARQRRDSKLPVPTGSPPRTTVIDVPELKSKIFAQRMEKLQQKLVAEQIEKAKMKSTIEAQEKIIGRLNEQLEDITSCSVCLQRYHATDRIPKMLSRCGHTICIECINRLHALLGYQGVKCPTCATITHTAIPDLLPKNYSVLPIDPI</sequence>
<evidence type="ECO:0000256" key="1">
    <source>
        <dbReference type="ARBA" id="ARBA00022723"/>
    </source>
</evidence>
<keyword evidence="9" id="KW-1185">Reference proteome</keyword>
<dbReference type="PANTHER" id="PTHR22791">
    <property type="entry name" value="RING-TYPE DOMAIN-CONTAINING PROTEIN"/>
    <property type="match status" value="1"/>
</dbReference>
<dbReference type="HOGENOM" id="CLU_1595981_0_0_1"/>
<dbReference type="EMBL" id="GL380013">
    <property type="protein sequence ID" value="EGT42351.1"/>
    <property type="molecule type" value="Genomic_DNA"/>
</dbReference>
<evidence type="ECO:0000259" key="7">
    <source>
        <dbReference type="PROSITE" id="PS50089"/>
    </source>
</evidence>
<dbReference type="InterPro" id="IPR017907">
    <property type="entry name" value="Znf_RING_CS"/>
</dbReference>
<dbReference type="GO" id="GO:0016567">
    <property type="term" value="P:protein ubiquitination"/>
    <property type="evidence" value="ECO:0007669"/>
    <property type="project" value="TreeGrafter"/>
</dbReference>
<dbReference type="InterPro" id="IPR027370">
    <property type="entry name" value="Znf-RING_euk"/>
</dbReference>
<dbReference type="InterPro" id="IPR001841">
    <property type="entry name" value="Znf_RING"/>
</dbReference>
<protein>
    <recommendedName>
        <fullName evidence="7">RING-type domain-containing protein</fullName>
    </recommendedName>
</protein>
<organism evidence="9">
    <name type="scientific">Caenorhabditis brenneri</name>
    <name type="common">Nematode worm</name>
    <dbReference type="NCBI Taxonomy" id="135651"/>
    <lineage>
        <taxon>Eukaryota</taxon>
        <taxon>Metazoa</taxon>
        <taxon>Ecdysozoa</taxon>
        <taxon>Nematoda</taxon>
        <taxon>Chromadorea</taxon>
        <taxon>Rhabditida</taxon>
        <taxon>Rhabditina</taxon>
        <taxon>Rhabditomorpha</taxon>
        <taxon>Rhabditoidea</taxon>
        <taxon>Rhabditidae</taxon>
        <taxon>Peloderinae</taxon>
        <taxon>Caenorhabditis</taxon>
    </lineage>
</organism>
<dbReference type="InterPro" id="IPR013083">
    <property type="entry name" value="Znf_RING/FYVE/PHD"/>
</dbReference>
<evidence type="ECO:0000256" key="5">
    <source>
        <dbReference type="SAM" id="Coils"/>
    </source>
</evidence>
<dbReference type="GO" id="GO:0008270">
    <property type="term" value="F:zinc ion binding"/>
    <property type="evidence" value="ECO:0007669"/>
    <property type="project" value="UniProtKB-KW"/>
</dbReference>
<evidence type="ECO:0000256" key="4">
    <source>
        <dbReference type="PROSITE-ProRule" id="PRU00175"/>
    </source>
</evidence>
<dbReference type="Pfam" id="PF13445">
    <property type="entry name" value="zf-RING_UBOX"/>
    <property type="match status" value="1"/>
</dbReference>
<proteinExistence type="predicted"/>
<reference evidence="9" key="1">
    <citation type="submission" date="2011-07" db="EMBL/GenBank/DDBJ databases">
        <authorList>
            <consortium name="Caenorhabditis brenneri Sequencing and Analysis Consortium"/>
            <person name="Wilson R.K."/>
        </authorList>
    </citation>
    <scope>NUCLEOTIDE SEQUENCE [LARGE SCALE GENOMIC DNA]</scope>
    <source>
        <strain evidence="9">PB2801</strain>
    </source>
</reference>
<dbReference type="GO" id="GO:0061630">
    <property type="term" value="F:ubiquitin protein ligase activity"/>
    <property type="evidence" value="ECO:0007669"/>
    <property type="project" value="TreeGrafter"/>
</dbReference>
<evidence type="ECO:0000313" key="8">
    <source>
        <dbReference type="EMBL" id="EGT42351.1"/>
    </source>
</evidence>
<dbReference type="PROSITE" id="PS50089">
    <property type="entry name" value="ZF_RING_2"/>
    <property type="match status" value="1"/>
</dbReference>
<dbReference type="PANTHER" id="PTHR22791:SF6">
    <property type="entry name" value="RING-TYPE DOMAIN-CONTAINING PROTEIN"/>
    <property type="match status" value="1"/>
</dbReference>
<dbReference type="PROSITE" id="PS00518">
    <property type="entry name" value="ZF_RING_1"/>
    <property type="match status" value="1"/>
</dbReference>
<dbReference type="AlphaFoldDB" id="G0P1H8"/>
<gene>
    <name evidence="8" type="ORF">CAEBREN_02519</name>
</gene>
<evidence type="ECO:0000256" key="6">
    <source>
        <dbReference type="SAM" id="MobiDB-lite"/>
    </source>
</evidence>
<dbReference type="SMART" id="SM00184">
    <property type="entry name" value="RING"/>
    <property type="match status" value="1"/>
</dbReference>
<keyword evidence="1" id="KW-0479">Metal-binding</keyword>
<dbReference type="STRING" id="135651.G0P1H8"/>
<accession>G0P1H8</accession>
<name>G0P1H8_CAEBE</name>
<feature type="coiled-coil region" evidence="5">
    <location>
        <begin position="56"/>
        <end position="90"/>
    </location>
</feature>
<keyword evidence="5" id="KW-0175">Coiled coil</keyword>
<feature type="domain" description="RING-type" evidence="7">
    <location>
        <begin position="97"/>
        <end position="143"/>
    </location>
</feature>
<evidence type="ECO:0000256" key="3">
    <source>
        <dbReference type="ARBA" id="ARBA00022833"/>
    </source>
</evidence>
<feature type="compositionally biased region" description="Basic and acidic residues" evidence="6">
    <location>
        <begin position="1"/>
        <end position="28"/>
    </location>
</feature>
<dbReference type="InterPro" id="IPR051435">
    <property type="entry name" value="RING_finger_E3_ubiq-ligases"/>
</dbReference>
<keyword evidence="2 4" id="KW-0863">Zinc-finger</keyword>
<dbReference type="Gene3D" id="3.30.40.10">
    <property type="entry name" value="Zinc/RING finger domain, C3HC4 (zinc finger)"/>
    <property type="match status" value="1"/>
</dbReference>
<feature type="region of interest" description="Disordered" evidence="6">
    <location>
        <begin position="1"/>
        <end position="40"/>
    </location>
</feature>
<dbReference type="InParanoid" id="G0P1H8"/>
<dbReference type="OrthoDB" id="9050235at2759"/>
<dbReference type="SUPFAM" id="SSF57850">
    <property type="entry name" value="RING/U-box"/>
    <property type="match status" value="1"/>
</dbReference>
<dbReference type="Proteomes" id="UP000008068">
    <property type="component" value="Unassembled WGS sequence"/>
</dbReference>
<evidence type="ECO:0000313" key="9">
    <source>
        <dbReference type="Proteomes" id="UP000008068"/>
    </source>
</evidence>